<evidence type="ECO:0000256" key="2">
    <source>
        <dbReference type="SAM" id="Phobius"/>
    </source>
</evidence>
<keyword evidence="2" id="KW-0472">Membrane</keyword>
<feature type="transmembrane region" description="Helical" evidence="2">
    <location>
        <begin position="134"/>
        <end position="158"/>
    </location>
</feature>
<feature type="domain" description="DUF3592" evidence="3">
    <location>
        <begin position="45"/>
        <end position="129"/>
    </location>
</feature>
<evidence type="ECO:0000256" key="1">
    <source>
        <dbReference type="SAM" id="MobiDB-lite"/>
    </source>
</evidence>
<comment type="caution">
    <text evidence="4">The sequence shown here is derived from an EMBL/GenBank/DDBJ whole genome shotgun (WGS) entry which is preliminary data.</text>
</comment>
<gene>
    <name evidence="4" type="ORF">D7V88_27580</name>
</gene>
<dbReference type="Proteomes" id="UP000268094">
    <property type="component" value="Unassembled WGS sequence"/>
</dbReference>
<dbReference type="InterPro" id="IPR021994">
    <property type="entry name" value="DUF3592"/>
</dbReference>
<sequence>MSSRVALSVVLLLFLVPWTAGTVAMDYYTVFSVALQQQAASWPSVQGTITRSEVETVRSNKSTNHHLKVAYTYSVDGQSYEGSKERISSWRTGDRGHAEAQVARYPIGASIPVYYRPGQPSEAVLQPGMGSSELFLLLFLLPFNLVTLFLCTLVVMALKPEPPLLSTFFREDGSECVTLDGLGTGICVILALGGSAFACVVLGGITGAYNAPLPVGVGAWGVVTACGVLVGWLSRARKKSGHYDLRLHIQARSLSLPPISERKHRLGVRWRDVRALRVGPPFRRNPRGRETHYPLTIEHVTADGESRQETIVSFNRQDKTEALAHWLRTHLKVGEVAPEEQRSAHSRARPPDIARRP</sequence>
<keyword evidence="5" id="KW-1185">Reference proteome</keyword>
<feature type="region of interest" description="Disordered" evidence="1">
    <location>
        <begin position="337"/>
        <end position="357"/>
    </location>
</feature>
<keyword evidence="2" id="KW-1133">Transmembrane helix</keyword>
<dbReference type="RefSeq" id="WP_120543609.1">
    <property type="nucleotide sequence ID" value="NZ_RAVZ01000228.1"/>
</dbReference>
<name>A0A3A8ISG2_9BACT</name>
<keyword evidence="2" id="KW-0812">Transmembrane</keyword>
<protein>
    <submittedName>
        <fullName evidence="4">DUF3592 domain-containing protein</fullName>
    </submittedName>
</protein>
<feature type="transmembrane region" description="Helical" evidence="2">
    <location>
        <begin position="179"/>
        <end position="205"/>
    </location>
</feature>
<proteinExistence type="predicted"/>
<evidence type="ECO:0000313" key="4">
    <source>
        <dbReference type="EMBL" id="RKG80343.1"/>
    </source>
</evidence>
<evidence type="ECO:0000259" key="3">
    <source>
        <dbReference type="Pfam" id="PF12158"/>
    </source>
</evidence>
<accession>A0A3A8ISG2</accession>
<reference evidence="5" key="1">
    <citation type="submission" date="2018-09" db="EMBL/GenBank/DDBJ databases">
        <authorList>
            <person name="Livingstone P.G."/>
            <person name="Whitworth D.E."/>
        </authorList>
    </citation>
    <scope>NUCLEOTIDE SEQUENCE [LARGE SCALE GENOMIC DNA]</scope>
    <source>
        <strain evidence="5">CA054A</strain>
    </source>
</reference>
<dbReference type="EMBL" id="RAVZ01000228">
    <property type="protein sequence ID" value="RKG80343.1"/>
    <property type="molecule type" value="Genomic_DNA"/>
</dbReference>
<organism evidence="4 5">
    <name type="scientific">Corallococcus terminator</name>
    <dbReference type="NCBI Taxonomy" id="2316733"/>
    <lineage>
        <taxon>Bacteria</taxon>
        <taxon>Pseudomonadati</taxon>
        <taxon>Myxococcota</taxon>
        <taxon>Myxococcia</taxon>
        <taxon>Myxococcales</taxon>
        <taxon>Cystobacterineae</taxon>
        <taxon>Myxococcaceae</taxon>
        <taxon>Corallococcus</taxon>
    </lineage>
</organism>
<dbReference type="Pfam" id="PF12158">
    <property type="entry name" value="DUF3592"/>
    <property type="match status" value="1"/>
</dbReference>
<feature type="transmembrane region" description="Helical" evidence="2">
    <location>
        <begin position="211"/>
        <end position="233"/>
    </location>
</feature>
<evidence type="ECO:0000313" key="5">
    <source>
        <dbReference type="Proteomes" id="UP000268094"/>
    </source>
</evidence>
<dbReference type="AlphaFoldDB" id="A0A3A8ISG2"/>
<feature type="compositionally biased region" description="Basic and acidic residues" evidence="1">
    <location>
        <begin position="339"/>
        <end position="357"/>
    </location>
</feature>
<dbReference type="OrthoDB" id="5381784at2"/>